<dbReference type="PRINTS" id="PR00039">
    <property type="entry name" value="HTHLYSR"/>
</dbReference>
<dbReference type="Proteomes" id="UP001156140">
    <property type="component" value="Unassembled WGS sequence"/>
</dbReference>
<accession>A0AA41UAF4</accession>
<evidence type="ECO:0000313" key="6">
    <source>
        <dbReference type="EMBL" id="MCI0126328.1"/>
    </source>
</evidence>
<dbReference type="GO" id="GO:0003700">
    <property type="term" value="F:DNA-binding transcription factor activity"/>
    <property type="evidence" value="ECO:0007669"/>
    <property type="project" value="InterPro"/>
</dbReference>
<keyword evidence="4" id="KW-0804">Transcription</keyword>
<dbReference type="SUPFAM" id="SSF46785">
    <property type="entry name" value="Winged helix' DNA-binding domain"/>
    <property type="match status" value="1"/>
</dbReference>
<dbReference type="Pfam" id="PF03466">
    <property type="entry name" value="LysR_substrate"/>
    <property type="match status" value="1"/>
</dbReference>
<protein>
    <submittedName>
        <fullName evidence="6">LysR family transcriptional regulator</fullName>
    </submittedName>
</protein>
<keyword evidence="2" id="KW-0805">Transcription regulation</keyword>
<comment type="caution">
    <text evidence="6">The sequence shown here is derived from an EMBL/GenBank/DDBJ whole genome shotgun (WGS) entry which is preliminary data.</text>
</comment>
<dbReference type="InterPro" id="IPR005119">
    <property type="entry name" value="LysR_subst-bd"/>
</dbReference>
<sequence>MDENEIDNSEKLLGQINALLRSPRPAKADAKRPEITLHQLRIFWAVAHSDTLTKAAKQLGLAQPSLSQQLSKLEGIVGTRLFDRRSNQMVLTDAGNYMMSRAETVLRNMRDLEDGLAQFSGGRRVTVRLSGISSVLRVLLPSALARMHGKFPDVDFDIQDNAPADVLEQLYGRRVNIGLVASSSLAQAGVGFLQVPIVDDPMVLVVPDRLDLSKVRNANKDMRREDRAVLNQSIQFIFGTQHAKRVEDWYDQMLPEHRVAAQCRSFEVAIGLVRAGMGVCLAPALSTVAGTQAFEGVRLYKVQAPPRHIVAMLPSQYRRLEPYASLIDALQEVGEAFRLPSIEATPPFLDRPAVNDL</sequence>
<dbReference type="GO" id="GO:0000976">
    <property type="term" value="F:transcription cis-regulatory region binding"/>
    <property type="evidence" value="ECO:0007669"/>
    <property type="project" value="TreeGrafter"/>
</dbReference>
<evidence type="ECO:0000259" key="5">
    <source>
        <dbReference type="PROSITE" id="PS50931"/>
    </source>
</evidence>
<organism evidence="6 7">
    <name type="scientific">Paradevosia shaoguanensis</name>
    <dbReference type="NCBI Taxonomy" id="1335043"/>
    <lineage>
        <taxon>Bacteria</taxon>
        <taxon>Pseudomonadati</taxon>
        <taxon>Pseudomonadota</taxon>
        <taxon>Alphaproteobacteria</taxon>
        <taxon>Hyphomicrobiales</taxon>
        <taxon>Devosiaceae</taxon>
        <taxon>Paradevosia</taxon>
    </lineage>
</organism>
<dbReference type="PROSITE" id="PS50931">
    <property type="entry name" value="HTH_LYSR"/>
    <property type="match status" value="1"/>
</dbReference>
<dbReference type="CDD" id="cd05466">
    <property type="entry name" value="PBP2_LTTR_substrate"/>
    <property type="match status" value="1"/>
</dbReference>
<proteinExistence type="inferred from homology"/>
<dbReference type="Pfam" id="PF00126">
    <property type="entry name" value="HTH_1"/>
    <property type="match status" value="1"/>
</dbReference>
<dbReference type="RefSeq" id="WP_081899503.1">
    <property type="nucleotide sequence ID" value="NZ_JAKETQ010000001.1"/>
</dbReference>
<feature type="domain" description="HTH lysR-type" evidence="5">
    <location>
        <begin position="35"/>
        <end position="92"/>
    </location>
</feature>
<dbReference type="AlphaFoldDB" id="A0AA41UAF4"/>
<gene>
    <name evidence="6" type="ORF">ML536_05760</name>
</gene>
<evidence type="ECO:0000256" key="3">
    <source>
        <dbReference type="ARBA" id="ARBA00023125"/>
    </source>
</evidence>
<evidence type="ECO:0000256" key="4">
    <source>
        <dbReference type="ARBA" id="ARBA00023163"/>
    </source>
</evidence>
<dbReference type="SUPFAM" id="SSF53850">
    <property type="entry name" value="Periplasmic binding protein-like II"/>
    <property type="match status" value="1"/>
</dbReference>
<dbReference type="PANTHER" id="PTHR30126:SF40">
    <property type="entry name" value="HTH-TYPE TRANSCRIPTIONAL REGULATOR GLTR"/>
    <property type="match status" value="1"/>
</dbReference>
<keyword evidence="3" id="KW-0238">DNA-binding</keyword>
<dbReference type="EMBL" id="JALAZD010000001">
    <property type="protein sequence ID" value="MCI0126328.1"/>
    <property type="molecule type" value="Genomic_DNA"/>
</dbReference>
<evidence type="ECO:0000313" key="7">
    <source>
        <dbReference type="Proteomes" id="UP001156140"/>
    </source>
</evidence>
<evidence type="ECO:0000256" key="1">
    <source>
        <dbReference type="ARBA" id="ARBA00009437"/>
    </source>
</evidence>
<keyword evidence="7" id="KW-1185">Reference proteome</keyword>
<dbReference type="InterPro" id="IPR036390">
    <property type="entry name" value="WH_DNA-bd_sf"/>
</dbReference>
<reference evidence="6" key="1">
    <citation type="submission" date="2022-03" db="EMBL/GenBank/DDBJ databases">
        <title>The complete genome sequence of a Methyloterrigena soli.</title>
        <authorList>
            <person name="Zi Z."/>
        </authorList>
    </citation>
    <scope>NUCLEOTIDE SEQUENCE</scope>
    <source>
        <strain evidence="6">M48</strain>
    </source>
</reference>
<dbReference type="PANTHER" id="PTHR30126">
    <property type="entry name" value="HTH-TYPE TRANSCRIPTIONAL REGULATOR"/>
    <property type="match status" value="1"/>
</dbReference>
<evidence type="ECO:0000256" key="2">
    <source>
        <dbReference type="ARBA" id="ARBA00023015"/>
    </source>
</evidence>
<comment type="similarity">
    <text evidence="1">Belongs to the LysR transcriptional regulatory family.</text>
</comment>
<name>A0AA41UAF4_9HYPH</name>
<dbReference type="InterPro" id="IPR036388">
    <property type="entry name" value="WH-like_DNA-bd_sf"/>
</dbReference>
<dbReference type="InterPro" id="IPR000847">
    <property type="entry name" value="LysR_HTH_N"/>
</dbReference>
<dbReference type="Gene3D" id="3.40.190.10">
    <property type="entry name" value="Periplasmic binding protein-like II"/>
    <property type="match status" value="2"/>
</dbReference>
<dbReference type="FunFam" id="1.10.10.10:FF:000001">
    <property type="entry name" value="LysR family transcriptional regulator"/>
    <property type="match status" value="1"/>
</dbReference>
<dbReference type="Gene3D" id="1.10.10.10">
    <property type="entry name" value="Winged helix-like DNA-binding domain superfamily/Winged helix DNA-binding domain"/>
    <property type="match status" value="1"/>
</dbReference>